<accession>A0A0X1T6E3</accession>
<dbReference type="KEGG" id="pagb:AWM79_21145"/>
<dbReference type="EMBL" id="CP014135">
    <property type="protein sequence ID" value="AMB87657.1"/>
    <property type="molecule type" value="Genomic_DNA"/>
</dbReference>
<dbReference type="Proteomes" id="UP000063229">
    <property type="component" value="Chromosome"/>
</dbReference>
<sequence>MTSIRILTWNSTGESPAKAISLGNQAVNPGGYLGHPFIDVYLIQEAQQAPGGDISNYLTGLAGYTVHHIQENLGGGGKGYICATRDLSVTVTTPLTLWNYAADPLFMLWPGRNALQASSWTPPARTPAYTLVTVGAINILLITWHAPLGVSTLPIIVGSMTGGALIDAYLAFDHSQLLSNPMVAVGVVPDFIVIAGDLNAKPAALGKNYFGYTPLDDFDGVSNNLDHILATSPAHMHFHFSQDYSYGTASVHDIFCARLHW</sequence>
<evidence type="ECO:0000313" key="1">
    <source>
        <dbReference type="EMBL" id="AMB87657.1"/>
    </source>
</evidence>
<evidence type="ECO:0000313" key="2">
    <source>
        <dbReference type="Proteomes" id="UP000063229"/>
    </source>
</evidence>
<dbReference type="AlphaFoldDB" id="A0A0X1T6E3"/>
<organism evidence="1 2">
    <name type="scientific">Pseudomonas agarici</name>
    <dbReference type="NCBI Taxonomy" id="46677"/>
    <lineage>
        <taxon>Bacteria</taxon>
        <taxon>Pseudomonadati</taxon>
        <taxon>Pseudomonadota</taxon>
        <taxon>Gammaproteobacteria</taxon>
        <taxon>Pseudomonadales</taxon>
        <taxon>Pseudomonadaceae</taxon>
        <taxon>Pseudomonas</taxon>
    </lineage>
</organism>
<proteinExistence type="predicted"/>
<dbReference type="RefSeq" id="WP_017133686.1">
    <property type="nucleotide sequence ID" value="NZ_CP014135.1"/>
</dbReference>
<name>A0A0X1T6E3_PSEAA</name>
<dbReference type="STRING" id="46677.AWM79_21145"/>
<keyword evidence="2" id="KW-1185">Reference proteome</keyword>
<gene>
    <name evidence="1" type="ORF">AWM79_21145</name>
</gene>
<dbReference type="InterPro" id="IPR036691">
    <property type="entry name" value="Endo/exonu/phosph_ase_sf"/>
</dbReference>
<protein>
    <recommendedName>
        <fullName evidence="3">Endonuclease/exonuclease/phosphatase domain-containing protein</fullName>
    </recommendedName>
</protein>
<dbReference type="OrthoDB" id="9863137at2"/>
<dbReference type="SUPFAM" id="SSF56219">
    <property type="entry name" value="DNase I-like"/>
    <property type="match status" value="1"/>
</dbReference>
<evidence type="ECO:0008006" key="3">
    <source>
        <dbReference type="Google" id="ProtNLM"/>
    </source>
</evidence>
<reference evidence="1 2" key="1">
    <citation type="submission" date="2016-01" db="EMBL/GenBank/DDBJ databases">
        <authorList>
            <person name="McClelland M."/>
            <person name="Jain A."/>
            <person name="Saraogi P."/>
            <person name="Mendelson R."/>
            <person name="Westerman R."/>
            <person name="SanMiguel P."/>
            <person name="Csonka L."/>
        </authorList>
    </citation>
    <scope>NUCLEOTIDE SEQUENCE [LARGE SCALE GENOMIC DNA]</scope>
    <source>
        <strain evidence="1 2">NCPPB 2472</strain>
    </source>
</reference>